<evidence type="ECO:0000256" key="2">
    <source>
        <dbReference type="SAM" id="MobiDB-lite"/>
    </source>
</evidence>
<accession>A0A5B9MEM1</accession>
<evidence type="ECO:0000313" key="3">
    <source>
        <dbReference type="EMBL" id="QEF99263.1"/>
    </source>
</evidence>
<sequence length="154" mass="17040">MPPATHVRFKRSMKRQSSSTDSTKDVIRAVGLRATPARLATLQMLREAVSPMTHAEVAERLAENGVDKATAFRNLNDMTDAGLLRRTELGDHVYRFEEIRPGEDSDAHPHFLCTVCGTVSCLDNVKLTASSQRASQEVGEVTEILLRGRCNDCK</sequence>
<proteinExistence type="predicted"/>
<feature type="binding site" evidence="1">
    <location>
        <position position="153"/>
    </location>
    <ligand>
        <name>Zn(2+)</name>
        <dbReference type="ChEBI" id="CHEBI:29105"/>
    </ligand>
</feature>
<feature type="binding site" evidence="1">
    <location>
        <position position="116"/>
    </location>
    <ligand>
        <name>Zn(2+)</name>
        <dbReference type="ChEBI" id="CHEBI:29105"/>
    </ligand>
</feature>
<dbReference type="GO" id="GO:0008270">
    <property type="term" value="F:zinc ion binding"/>
    <property type="evidence" value="ECO:0007669"/>
    <property type="project" value="TreeGrafter"/>
</dbReference>
<dbReference type="EMBL" id="CP036264">
    <property type="protein sequence ID" value="QEF99263.1"/>
    <property type="molecule type" value="Genomic_DNA"/>
</dbReference>
<protein>
    <submittedName>
        <fullName evidence="3">Transcriptional regulator FurA</fullName>
    </submittedName>
</protein>
<feature type="binding site" evidence="1">
    <location>
        <position position="150"/>
    </location>
    <ligand>
        <name>Zn(2+)</name>
        <dbReference type="ChEBI" id="CHEBI:29105"/>
    </ligand>
</feature>
<dbReference type="AlphaFoldDB" id="A0A5B9MEM1"/>
<dbReference type="Pfam" id="PF01475">
    <property type="entry name" value="FUR"/>
    <property type="match status" value="1"/>
</dbReference>
<dbReference type="KEGG" id="smam:Mal15_33250"/>
<dbReference type="InterPro" id="IPR036390">
    <property type="entry name" value="WH_DNA-bd_sf"/>
</dbReference>
<dbReference type="GO" id="GO:0045892">
    <property type="term" value="P:negative regulation of DNA-templated transcription"/>
    <property type="evidence" value="ECO:0007669"/>
    <property type="project" value="TreeGrafter"/>
</dbReference>
<dbReference type="Gene3D" id="1.10.10.10">
    <property type="entry name" value="Winged helix-like DNA-binding domain superfamily/Winged helix DNA-binding domain"/>
    <property type="match status" value="1"/>
</dbReference>
<dbReference type="Proteomes" id="UP000321353">
    <property type="component" value="Chromosome"/>
</dbReference>
<keyword evidence="1" id="KW-0479">Metal-binding</keyword>
<dbReference type="PANTHER" id="PTHR33202:SF7">
    <property type="entry name" value="FERRIC UPTAKE REGULATION PROTEIN"/>
    <property type="match status" value="1"/>
</dbReference>
<feature type="binding site" evidence="1">
    <location>
        <position position="113"/>
    </location>
    <ligand>
        <name>Zn(2+)</name>
        <dbReference type="ChEBI" id="CHEBI:29105"/>
    </ligand>
</feature>
<name>A0A5B9MEM1_9BACT</name>
<evidence type="ECO:0000313" key="4">
    <source>
        <dbReference type="Proteomes" id="UP000321353"/>
    </source>
</evidence>
<gene>
    <name evidence="3" type="primary">furA</name>
    <name evidence="3" type="ORF">Mal15_33250</name>
</gene>
<dbReference type="PANTHER" id="PTHR33202">
    <property type="entry name" value="ZINC UPTAKE REGULATION PROTEIN"/>
    <property type="match status" value="1"/>
</dbReference>
<feature type="region of interest" description="Disordered" evidence="2">
    <location>
        <begin position="1"/>
        <end position="24"/>
    </location>
</feature>
<dbReference type="GO" id="GO:0003700">
    <property type="term" value="F:DNA-binding transcription factor activity"/>
    <property type="evidence" value="ECO:0007669"/>
    <property type="project" value="InterPro"/>
</dbReference>
<dbReference type="InterPro" id="IPR002481">
    <property type="entry name" value="FUR"/>
</dbReference>
<dbReference type="SUPFAM" id="SSF46785">
    <property type="entry name" value="Winged helix' DNA-binding domain"/>
    <property type="match status" value="1"/>
</dbReference>
<evidence type="ECO:0000256" key="1">
    <source>
        <dbReference type="PIRSR" id="PIRSR602481-1"/>
    </source>
</evidence>
<comment type="cofactor">
    <cofactor evidence="1">
        <name>Zn(2+)</name>
        <dbReference type="ChEBI" id="CHEBI:29105"/>
    </cofactor>
    <text evidence="1">Binds 1 zinc ion per subunit.</text>
</comment>
<dbReference type="GO" id="GO:1900376">
    <property type="term" value="P:regulation of secondary metabolite biosynthetic process"/>
    <property type="evidence" value="ECO:0007669"/>
    <property type="project" value="TreeGrafter"/>
</dbReference>
<keyword evidence="1" id="KW-0862">Zinc</keyword>
<reference evidence="3 4" key="1">
    <citation type="submission" date="2019-02" db="EMBL/GenBank/DDBJ databases">
        <title>Planctomycetal bacteria perform biofilm scaping via a novel small molecule.</title>
        <authorList>
            <person name="Jeske O."/>
            <person name="Boedeker C."/>
            <person name="Wiegand S."/>
            <person name="Breitling P."/>
            <person name="Kallscheuer N."/>
            <person name="Jogler M."/>
            <person name="Rohde M."/>
            <person name="Petersen J."/>
            <person name="Medema M.H."/>
            <person name="Surup F."/>
            <person name="Jogler C."/>
        </authorList>
    </citation>
    <scope>NUCLEOTIDE SEQUENCE [LARGE SCALE GENOMIC DNA]</scope>
    <source>
        <strain evidence="3 4">Mal15</strain>
    </source>
</reference>
<organism evidence="3 4">
    <name type="scientific">Stieleria maiorica</name>
    <dbReference type="NCBI Taxonomy" id="2795974"/>
    <lineage>
        <taxon>Bacteria</taxon>
        <taxon>Pseudomonadati</taxon>
        <taxon>Planctomycetota</taxon>
        <taxon>Planctomycetia</taxon>
        <taxon>Pirellulales</taxon>
        <taxon>Pirellulaceae</taxon>
        <taxon>Stieleria</taxon>
    </lineage>
</organism>
<dbReference type="GO" id="GO:0000976">
    <property type="term" value="F:transcription cis-regulatory region binding"/>
    <property type="evidence" value="ECO:0007669"/>
    <property type="project" value="TreeGrafter"/>
</dbReference>
<dbReference type="InterPro" id="IPR036388">
    <property type="entry name" value="WH-like_DNA-bd_sf"/>
</dbReference>
<keyword evidence="4" id="KW-1185">Reference proteome</keyword>